<evidence type="ECO:0000313" key="1">
    <source>
        <dbReference type="EMBL" id="KKL80006.1"/>
    </source>
</evidence>
<dbReference type="AlphaFoldDB" id="A0A0F9FNC0"/>
<name>A0A0F9FNC0_9ZZZZ</name>
<organism evidence="1">
    <name type="scientific">marine sediment metagenome</name>
    <dbReference type="NCBI Taxonomy" id="412755"/>
    <lineage>
        <taxon>unclassified sequences</taxon>
        <taxon>metagenomes</taxon>
        <taxon>ecological metagenomes</taxon>
    </lineage>
</organism>
<comment type="caution">
    <text evidence="1">The sequence shown here is derived from an EMBL/GenBank/DDBJ whole genome shotgun (WGS) entry which is preliminary data.</text>
</comment>
<protein>
    <submittedName>
        <fullName evidence="1">Uncharacterized protein</fullName>
    </submittedName>
</protein>
<accession>A0A0F9FNC0</accession>
<sequence length="106" mass="12045">MPEGTIDGEPYPIALGDRGQTLWETTAARDLPDEIWDDWSLGLGETKQETGRGYILVMGRQRQGCVTTLPLLPQPQQHRPHHGLRVFHGDYGDFWLHVDSGRLLNR</sequence>
<reference evidence="1" key="1">
    <citation type="journal article" date="2015" name="Nature">
        <title>Complex archaea that bridge the gap between prokaryotes and eukaryotes.</title>
        <authorList>
            <person name="Spang A."/>
            <person name="Saw J.H."/>
            <person name="Jorgensen S.L."/>
            <person name="Zaremba-Niedzwiedzka K."/>
            <person name="Martijn J."/>
            <person name="Lind A.E."/>
            <person name="van Eijk R."/>
            <person name="Schleper C."/>
            <person name="Guy L."/>
            <person name="Ettema T.J."/>
        </authorList>
    </citation>
    <scope>NUCLEOTIDE SEQUENCE</scope>
</reference>
<dbReference type="EMBL" id="LAZR01022992">
    <property type="protein sequence ID" value="KKL80006.1"/>
    <property type="molecule type" value="Genomic_DNA"/>
</dbReference>
<gene>
    <name evidence="1" type="ORF">LCGC14_2009140</name>
</gene>
<proteinExistence type="predicted"/>